<dbReference type="InterPro" id="IPR015966">
    <property type="entry name" value="tRNA_lig_kin_fungi"/>
</dbReference>
<sequence>MTDASGVTAVLCISKTSWKRIKRAGAVHARDGYITFEPRVPVSNPAQTVVAVLDVEKTLGAGMQVSWSTTGKIISQGDAANSLPLSFFSRIDIPRRTGRHVSSANDQLPTDIYWEPIRITESRRWLAGFISQPTLQRECLVHTPLCEVASESFTPSRYWSGDVPNAGENDCTDDINIIIATPETDCTPAASGDPSARREAMSLRTPLAMNSQRETTPKWLIVPVAIPGCGKTGVCAALTYLFNLSHVQSGDVWKPAGHRSARNPYLHLVAAALNGHDVVVADRNNHLRHHRAALRDICKSYAKLGRSEVRILALNWSIRQPSPQAVYKHCSQRILSWRRGQQWFDLGPKAPLHRVLWRFLDNAELLSAHEADEVVDMDPFESLEDSVWRAVVGVGSVLGLAPPDDERVADAIQAAQAYHPKARMM</sequence>
<organism evidence="2 3">
    <name type="scientific">Auricularia subglabra (strain TFB-10046 / SS5)</name>
    <name type="common">White-rot fungus</name>
    <name type="synonym">Auricularia delicata (strain TFB10046)</name>
    <dbReference type="NCBI Taxonomy" id="717982"/>
    <lineage>
        <taxon>Eukaryota</taxon>
        <taxon>Fungi</taxon>
        <taxon>Dikarya</taxon>
        <taxon>Basidiomycota</taxon>
        <taxon>Agaricomycotina</taxon>
        <taxon>Agaricomycetes</taxon>
        <taxon>Auriculariales</taxon>
        <taxon>Auriculariaceae</taxon>
        <taxon>Auricularia</taxon>
    </lineage>
</organism>
<dbReference type="PANTHER" id="PTHR32004:SF1">
    <property type="entry name" value="TRNA LIGASE"/>
    <property type="match status" value="1"/>
</dbReference>
<keyword evidence="3" id="KW-1185">Reference proteome</keyword>
<dbReference type="GO" id="GO:0005524">
    <property type="term" value="F:ATP binding"/>
    <property type="evidence" value="ECO:0007669"/>
    <property type="project" value="InterPro"/>
</dbReference>
<dbReference type="GO" id="GO:0005634">
    <property type="term" value="C:nucleus"/>
    <property type="evidence" value="ECO:0007669"/>
    <property type="project" value="TreeGrafter"/>
</dbReference>
<dbReference type="SUPFAM" id="SSF52540">
    <property type="entry name" value="P-loop containing nucleoside triphosphate hydrolases"/>
    <property type="match status" value="1"/>
</dbReference>
<dbReference type="PANTHER" id="PTHR32004">
    <property type="entry name" value="TRNA LIGASE"/>
    <property type="match status" value="1"/>
</dbReference>
<dbReference type="Pfam" id="PF08303">
    <property type="entry name" value="tRNA_lig_kinase"/>
    <property type="match status" value="1"/>
</dbReference>
<dbReference type="GO" id="GO:0006388">
    <property type="term" value="P:tRNA splicing, via endonucleolytic cleavage and ligation"/>
    <property type="evidence" value="ECO:0007669"/>
    <property type="project" value="InterPro"/>
</dbReference>
<dbReference type="AlphaFoldDB" id="J0WX41"/>
<name>J0WX41_AURST</name>
<protein>
    <recommendedName>
        <fullName evidence="1">tRNA ligase kinase domain-containing protein</fullName>
    </recommendedName>
</protein>
<dbReference type="InterPro" id="IPR027417">
    <property type="entry name" value="P-loop_NTPase"/>
</dbReference>
<evidence type="ECO:0000313" key="3">
    <source>
        <dbReference type="Proteomes" id="UP000006514"/>
    </source>
</evidence>
<dbReference type="Proteomes" id="UP000006514">
    <property type="component" value="Unassembled WGS sequence"/>
</dbReference>
<dbReference type="Gene3D" id="3.40.50.300">
    <property type="entry name" value="P-loop containing nucleotide triphosphate hydrolases"/>
    <property type="match status" value="1"/>
</dbReference>
<dbReference type="GO" id="GO:0003972">
    <property type="term" value="F:RNA ligase (ATP) activity"/>
    <property type="evidence" value="ECO:0007669"/>
    <property type="project" value="InterPro"/>
</dbReference>
<evidence type="ECO:0000259" key="1">
    <source>
        <dbReference type="Pfam" id="PF08303"/>
    </source>
</evidence>
<dbReference type="InParanoid" id="J0WX41"/>
<dbReference type="OrthoDB" id="276239at2759"/>
<dbReference type="eggNOG" id="ENOG502QQB9">
    <property type="taxonomic scope" value="Eukaryota"/>
</dbReference>
<reference evidence="3" key="1">
    <citation type="journal article" date="2012" name="Science">
        <title>The Paleozoic origin of enzymatic lignin decomposition reconstructed from 31 fungal genomes.</title>
        <authorList>
            <person name="Floudas D."/>
            <person name="Binder M."/>
            <person name="Riley R."/>
            <person name="Barry K."/>
            <person name="Blanchette R.A."/>
            <person name="Henrissat B."/>
            <person name="Martinez A.T."/>
            <person name="Otillar R."/>
            <person name="Spatafora J.W."/>
            <person name="Yadav J.S."/>
            <person name="Aerts A."/>
            <person name="Benoit I."/>
            <person name="Boyd A."/>
            <person name="Carlson A."/>
            <person name="Copeland A."/>
            <person name="Coutinho P.M."/>
            <person name="de Vries R.P."/>
            <person name="Ferreira P."/>
            <person name="Findley K."/>
            <person name="Foster B."/>
            <person name="Gaskell J."/>
            <person name="Glotzer D."/>
            <person name="Gorecki P."/>
            <person name="Heitman J."/>
            <person name="Hesse C."/>
            <person name="Hori C."/>
            <person name="Igarashi K."/>
            <person name="Jurgens J.A."/>
            <person name="Kallen N."/>
            <person name="Kersten P."/>
            <person name="Kohler A."/>
            <person name="Kuees U."/>
            <person name="Kumar T.K.A."/>
            <person name="Kuo A."/>
            <person name="LaButti K."/>
            <person name="Larrondo L.F."/>
            <person name="Lindquist E."/>
            <person name="Ling A."/>
            <person name="Lombard V."/>
            <person name="Lucas S."/>
            <person name="Lundell T."/>
            <person name="Martin R."/>
            <person name="McLaughlin D.J."/>
            <person name="Morgenstern I."/>
            <person name="Morin E."/>
            <person name="Murat C."/>
            <person name="Nagy L.G."/>
            <person name="Nolan M."/>
            <person name="Ohm R.A."/>
            <person name="Patyshakuliyeva A."/>
            <person name="Rokas A."/>
            <person name="Ruiz-Duenas F.J."/>
            <person name="Sabat G."/>
            <person name="Salamov A."/>
            <person name="Samejima M."/>
            <person name="Schmutz J."/>
            <person name="Slot J.C."/>
            <person name="St John F."/>
            <person name="Stenlid J."/>
            <person name="Sun H."/>
            <person name="Sun S."/>
            <person name="Syed K."/>
            <person name="Tsang A."/>
            <person name="Wiebenga A."/>
            <person name="Young D."/>
            <person name="Pisabarro A."/>
            <person name="Eastwood D.C."/>
            <person name="Martin F."/>
            <person name="Cullen D."/>
            <person name="Grigoriev I.V."/>
            <person name="Hibbett D.S."/>
        </authorList>
    </citation>
    <scope>NUCLEOTIDE SEQUENCE [LARGE SCALE GENOMIC DNA]</scope>
    <source>
        <strain evidence="3">TFB10046</strain>
    </source>
</reference>
<dbReference type="KEGG" id="adl:AURDEDRAFT_171863"/>
<accession>J0WX41</accession>
<proteinExistence type="predicted"/>
<dbReference type="EMBL" id="JH687817">
    <property type="protein sequence ID" value="EJD39066.1"/>
    <property type="molecule type" value="Genomic_DNA"/>
</dbReference>
<evidence type="ECO:0000313" key="2">
    <source>
        <dbReference type="EMBL" id="EJD39066.1"/>
    </source>
</evidence>
<gene>
    <name evidence="2" type="ORF">AURDEDRAFT_171863</name>
</gene>
<feature type="domain" description="tRNA ligase kinase" evidence="1">
    <location>
        <begin position="220"/>
        <end position="341"/>
    </location>
</feature>